<reference evidence="8" key="1">
    <citation type="submission" date="2015-07" db="EMBL/GenBank/DDBJ databases">
        <authorList>
            <person name="Noorani M."/>
        </authorList>
    </citation>
    <scope>NUCLEOTIDE SEQUENCE</scope>
</reference>
<dbReference type="GO" id="GO:0005634">
    <property type="term" value="C:nucleus"/>
    <property type="evidence" value="ECO:0007669"/>
    <property type="project" value="UniProtKB-SubCell"/>
</dbReference>
<feature type="region of interest" description="Disordered" evidence="6">
    <location>
        <begin position="176"/>
        <end position="208"/>
    </location>
</feature>
<evidence type="ECO:0000256" key="5">
    <source>
        <dbReference type="ARBA" id="ARBA00023242"/>
    </source>
</evidence>
<evidence type="ECO:0000256" key="1">
    <source>
        <dbReference type="ARBA" id="ARBA00004123"/>
    </source>
</evidence>
<protein>
    <submittedName>
        <fullName evidence="8">TCP transcription factor</fullName>
    </submittedName>
</protein>
<feature type="compositionally biased region" description="Low complexity" evidence="6">
    <location>
        <begin position="184"/>
        <end position="194"/>
    </location>
</feature>
<feature type="domain" description="TCP" evidence="7">
    <location>
        <begin position="126"/>
        <end position="176"/>
    </location>
</feature>
<keyword evidence="4" id="KW-0804">Transcription</keyword>
<dbReference type="EMBL" id="KT258881">
    <property type="protein sequence ID" value="ANU06224.1"/>
    <property type="molecule type" value="mRNA"/>
</dbReference>
<dbReference type="GO" id="GO:0003700">
    <property type="term" value="F:DNA-binding transcription factor activity"/>
    <property type="evidence" value="ECO:0007669"/>
    <property type="project" value="InterPro"/>
</dbReference>
<dbReference type="AlphaFoldDB" id="A0A1D6ZNH0"/>
<evidence type="ECO:0000313" key="8">
    <source>
        <dbReference type="EMBL" id="ANU06224.1"/>
    </source>
</evidence>
<dbReference type="InterPro" id="IPR017887">
    <property type="entry name" value="TF_TCP_subgr"/>
</dbReference>
<gene>
    <name evidence="8" type="primary">PCF11</name>
</gene>
<reference evidence="8" key="2">
    <citation type="journal article" date="2016" name="J. Exp. Bot.">
        <title>Genome-wide identification and characterization of TCP genes involved in ovule development of Phalaenopsis equestris.</title>
        <authorList>
            <person name="Lin Y.F."/>
            <person name="Chen Y.Y."/>
            <person name="Hsiao Y.Y."/>
            <person name="Shen C.Y."/>
            <person name="Hsu J.L."/>
            <person name="Yeh C.M."/>
            <person name="Mitsuda N."/>
            <person name="Ohme-Takagi M."/>
            <person name="Liu Z.J."/>
            <person name="Tsai W.C."/>
        </authorList>
    </citation>
    <scope>NUCLEOTIDE SEQUENCE</scope>
</reference>
<evidence type="ECO:0000256" key="4">
    <source>
        <dbReference type="ARBA" id="ARBA00023163"/>
    </source>
</evidence>
<accession>A0A1D6ZNH0</accession>
<keyword evidence="3" id="KW-0238">DNA-binding</keyword>
<dbReference type="PANTHER" id="PTHR31072:SF91">
    <property type="entry name" value="TRANSCRIPTION FACTOR TCP6"/>
    <property type="match status" value="1"/>
</dbReference>
<evidence type="ECO:0000256" key="2">
    <source>
        <dbReference type="ARBA" id="ARBA00023015"/>
    </source>
</evidence>
<dbReference type="InterPro" id="IPR005333">
    <property type="entry name" value="Transcription_factor_TCP"/>
</dbReference>
<dbReference type="GO" id="GO:0043565">
    <property type="term" value="F:sequence-specific DNA binding"/>
    <property type="evidence" value="ECO:0007669"/>
    <property type="project" value="TreeGrafter"/>
</dbReference>
<evidence type="ECO:0000256" key="3">
    <source>
        <dbReference type="ARBA" id="ARBA00023125"/>
    </source>
</evidence>
<feature type="region of interest" description="Disordered" evidence="6">
    <location>
        <begin position="101"/>
        <end position="135"/>
    </location>
</feature>
<dbReference type="PANTHER" id="PTHR31072">
    <property type="entry name" value="TRANSCRIPTION FACTOR TCP4-RELATED"/>
    <property type="match status" value="1"/>
</dbReference>
<feature type="compositionally biased region" description="Basic and acidic residues" evidence="6">
    <location>
        <begin position="112"/>
        <end position="128"/>
    </location>
</feature>
<feature type="compositionally biased region" description="Pro residues" evidence="6">
    <location>
        <begin position="195"/>
        <end position="207"/>
    </location>
</feature>
<keyword evidence="5" id="KW-0539">Nucleus</keyword>
<keyword evidence="2" id="KW-0805">Transcription regulation</keyword>
<evidence type="ECO:0000259" key="7">
    <source>
        <dbReference type="PROSITE" id="PS51369"/>
    </source>
</evidence>
<evidence type="ECO:0000256" key="6">
    <source>
        <dbReference type="SAM" id="MobiDB-lite"/>
    </source>
</evidence>
<proteinExistence type="evidence at transcript level"/>
<dbReference type="PROSITE" id="PS51369">
    <property type="entry name" value="TCP"/>
    <property type="match status" value="1"/>
</dbReference>
<comment type="subcellular location">
    <subcellularLocation>
        <location evidence="1">Nucleus</location>
    </subcellularLocation>
</comment>
<dbReference type="OrthoDB" id="1911901at2759"/>
<organism evidence="8">
    <name type="scientific">Phalaenopsis equestris</name>
    <name type="common">Moth orchid</name>
    <dbReference type="NCBI Taxonomy" id="78828"/>
    <lineage>
        <taxon>Eukaryota</taxon>
        <taxon>Viridiplantae</taxon>
        <taxon>Streptophyta</taxon>
        <taxon>Embryophyta</taxon>
        <taxon>Tracheophyta</taxon>
        <taxon>Spermatophyta</taxon>
        <taxon>Magnoliopsida</taxon>
        <taxon>Liliopsida</taxon>
        <taxon>Asparagales</taxon>
        <taxon>Orchidaceae</taxon>
        <taxon>Epidendroideae</taxon>
        <taxon>Vandeae</taxon>
        <taxon>Aeridinae</taxon>
        <taxon>Phalaenopsis</taxon>
    </lineage>
</organism>
<sequence length="274" mass="29656">MNMIRASATHLDRFSKICRPVKIIIQYPETLDFLFFPVPEFLSPYHKYSTSPLLLSLHKTLAMPGPTSLTLMPSPPSPSPPSPPASDLLIYNPTAVHSSGAITAEPLQMRSEMADVRGKKREGGSSKDRHTKVNGRGRRVRLPPICAARIFQLTRELGHKSDEWLLRQAEPSILAATGSGINQPPSATTATSSPAPCPPSPPPPLAPPTGYFQFSGIMDYGAALKGFGFSAMSDGGEDLGVGFRHMPYYTAMLMRPVSADDEDSRAAIAQPQED</sequence>
<dbReference type="Pfam" id="PF03634">
    <property type="entry name" value="TCP"/>
    <property type="match status" value="1"/>
</dbReference>
<name>A0A1D6ZNH0_PHAEQ</name>